<feature type="compositionally biased region" description="Basic residues" evidence="4">
    <location>
        <begin position="1"/>
        <end position="10"/>
    </location>
</feature>
<keyword evidence="1 3" id="KW-0343">GTPase activation</keyword>
<dbReference type="STRING" id="1656094.BFC18_07075"/>
<feature type="region of interest" description="Disordered" evidence="4">
    <location>
        <begin position="1"/>
        <end position="76"/>
    </location>
</feature>
<feature type="region of interest" description="Disordered" evidence="4">
    <location>
        <begin position="144"/>
        <end position="168"/>
    </location>
</feature>
<dbReference type="GO" id="GO:0042254">
    <property type="term" value="P:ribosome biogenesis"/>
    <property type="evidence" value="ECO:0007669"/>
    <property type="project" value="UniProtKB-KW"/>
</dbReference>
<comment type="subunit">
    <text evidence="3">Interacts with Der.</text>
</comment>
<dbReference type="HAMAP" id="MF_01058">
    <property type="entry name" value="GAP_YihI"/>
    <property type="match status" value="1"/>
</dbReference>
<dbReference type="EMBL" id="MDHN01000013">
    <property type="protein sequence ID" value="OFC71492.1"/>
    <property type="molecule type" value="Genomic_DNA"/>
</dbReference>
<name>A0A1E7ZDG9_9ALTE</name>
<accession>A0A1E7ZDG9</accession>
<dbReference type="Pfam" id="PF04220">
    <property type="entry name" value="YihI"/>
    <property type="match status" value="1"/>
</dbReference>
<keyword evidence="2 3" id="KW-0690">Ribosome biogenesis</keyword>
<dbReference type="RefSeq" id="WP_070124315.1">
    <property type="nucleotide sequence ID" value="NZ_MDHN01000013.1"/>
</dbReference>
<evidence type="ECO:0000256" key="1">
    <source>
        <dbReference type="ARBA" id="ARBA00022468"/>
    </source>
</evidence>
<evidence type="ECO:0000256" key="2">
    <source>
        <dbReference type="ARBA" id="ARBA00022517"/>
    </source>
</evidence>
<feature type="compositionally biased region" description="Acidic residues" evidence="4">
    <location>
        <begin position="144"/>
        <end position="153"/>
    </location>
</feature>
<sequence length="168" mass="18570">MSSRSKKTRKVGLIGVRKDPDFNKKKKQNTTSPAKSKKHSGNKAGSRNAVESKAKQEKRASGNKDPRHGSKKPIELIKAPVTNAVVKKYATPADELAALEADNRLATLLDKLDDGIAISKAEQAYVDEKMARHRIICDLLGITDSDDEEEDEDPMKHLDAISMDEFKD</sequence>
<dbReference type="NCBIfam" id="NF003560">
    <property type="entry name" value="PRK05244.1-1"/>
    <property type="match status" value="1"/>
</dbReference>
<gene>
    <name evidence="3" type="primary">yihI</name>
    <name evidence="5" type="ORF">BFC18_07075</name>
</gene>
<evidence type="ECO:0000313" key="6">
    <source>
        <dbReference type="Proteomes" id="UP000175691"/>
    </source>
</evidence>
<protein>
    <recommendedName>
        <fullName evidence="3">Der GTPase-activating protein YihI</fullName>
    </recommendedName>
</protein>
<proteinExistence type="inferred from homology"/>
<feature type="compositionally biased region" description="Basic and acidic residues" evidence="4">
    <location>
        <begin position="50"/>
        <end position="75"/>
    </location>
</feature>
<comment type="caution">
    <text evidence="5">The sequence shown here is derived from an EMBL/GenBank/DDBJ whole genome shotgun (WGS) entry which is preliminary data.</text>
</comment>
<dbReference type="Proteomes" id="UP000175691">
    <property type="component" value="Unassembled WGS sequence"/>
</dbReference>
<dbReference type="InterPro" id="IPR007336">
    <property type="entry name" value="YihI"/>
</dbReference>
<organism evidence="5 6">
    <name type="scientific">Alteromonas confluentis</name>
    <dbReference type="NCBI Taxonomy" id="1656094"/>
    <lineage>
        <taxon>Bacteria</taxon>
        <taxon>Pseudomonadati</taxon>
        <taxon>Pseudomonadota</taxon>
        <taxon>Gammaproteobacteria</taxon>
        <taxon>Alteromonadales</taxon>
        <taxon>Alteromonadaceae</taxon>
        <taxon>Alteromonas/Salinimonas group</taxon>
        <taxon>Alteromonas</taxon>
    </lineage>
</organism>
<evidence type="ECO:0000256" key="3">
    <source>
        <dbReference type="HAMAP-Rule" id="MF_01058"/>
    </source>
</evidence>
<comment type="similarity">
    <text evidence="3">Belongs to the YihI family.</text>
</comment>
<dbReference type="AlphaFoldDB" id="A0A1E7ZDG9"/>
<keyword evidence="6" id="KW-1185">Reference proteome</keyword>
<evidence type="ECO:0000256" key="4">
    <source>
        <dbReference type="SAM" id="MobiDB-lite"/>
    </source>
</evidence>
<feature type="compositionally biased region" description="Basic and acidic residues" evidence="4">
    <location>
        <begin position="154"/>
        <end position="168"/>
    </location>
</feature>
<evidence type="ECO:0000313" key="5">
    <source>
        <dbReference type="EMBL" id="OFC71492.1"/>
    </source>
</evidence>
<dbReference type="OrthoDB" id="5677577at2"/>
<comment type="function">
    <text evidence="3">A GTPase-activating protein (GAP) that modifies Der/EngA GTPase function. May play a role in ribosome biogenesis.</text>
</comment>
<dbReference type="GO" id="GO:0005096">
    <property type="term" value="F:GTPase activator activity"/>
    <property type="evidence" value="ECO:0007669"/>
    <property type="project" value="UniProtKB-KW"/>
</dbReference>
<reference evidence="5 6" key="1">
    <citation type="submission" date="2016-08" db="EMBL/GenBank/DDBJ databases">
        <authorList>
            <person name="Seilhamer J.J."/>
        </authorList>
    </citation>
    <scope>NUCLEOTIDE SEQUENCE [LARGE SCALE GENOMIC DNA]</scope>
    <source>
        <strain evidence="5 6">KCTC 42603</strain>
    </source>
</reference>